<evidence type="ECO:0000313" key="3">
    <source>
        <dbReference type="EMBL" id="GGN27077.1"/>
    </source>
</evidence>
<evidence type="ECO:0000313" key="4">
    <source>
        <dbReference type="Proteomes" id="UP000653411"/>
    </source>
</evidence>
<dbReference type="Gene3D" id="3.30.200.20">
    <property type="entry name" value="Phosphorylase Kinase, domain 1"/>
    <property type="match status" value="1"/>
</dbReference>
<accession>A0A917XIV6</accession>
<feature type="domain" description="Protein kinase" evidence="2">
    <location>
        <begin position="15"/>
        <end position="270"/>
    </location>
</feature>
<reference evidence="3" key="1">
    <citation type="journal article" date="2014" name="Int. J. Syst. Evol. Microbiol.">
        <title>Complete genome sequence of Corynebacterium casei LMG S-19264T (=DSM 44701T), isolated from a smear-ripened cheese.</title>
        <authorList>
            <consortium name="US DOE Joint Genome Institute (JGI-PGF)"/>
            <person name="Walter F."/>
            <person name="Albersmeier A."/>
            <person name="Kalinowski J."/>
            <person name="Ruckert C."/>
        </authorList>
    </citation>
    <scope>NUCLEOTIDE SEQUENCE</scope>
    <source>
        <strain evidence="3">CGMCC 4.7110</strain>
    </source>
</reference>
<dbReference type="Pfam" id="PF13360">
    <property type="entry name" value="PQQ_2"/>
    <property type="match status" value="1"/>
</dbReference>
<dbReference type="AlphaFoldDB" id="A0A917XIV6"/>
<dbReference type="Gene3D" id="1.10.510.10">
    <property type="entry name" value="Transferase(Phosphotransferase) domain 1"/>
    <property type="match status" value="1"/>
</dbReference>
<protein>
    <recommendedName>
        <fullName evidence="2">Protein kinase domain-containing protein</fullName>
    </recommendedName>
</protein>
<dbReference type="Proteomes" id="UP000653411">
    <property type="component" value="Unassembled WGS sequence"/>
</dbReference>
<dbReference type="SUPFAM" id="SSF56112">
    <property type="entry name" value="Protein kinase-like (PK-like)"/>
    <property type="match status" value="1"/>
</dbReference>
<gene>
    <name evidence="3" type="ORF">GCM10011578_062040</name>
</gene>
<dbReference type="PROSITE" id="PS50011">
    <property type="entry name" value="PROTEIN_KINASE_DOM"/>
    <property type="match status" value="1"/>
</dbReference>
<reference evidence="3" key="2">
    <citation type="submission" date="2020-09" db="EMBL/GenBank/DDBJ databases">
        <authorList>
            <person name="Sun Q."/>
            <person name="Zhou Y."/>
        </authorList>
    </citation>
    <scope>NUCLEOTIDE SEQUENCE</scope>
    <source>
        <strain evidence="3">CGMCC 4.7110</strain>
    </source>
</reference>
<dbReference type="RefSeq" id="WP_189266166.1">
    <property type="nucleotide sequence ID" value="NZ_BMML01000016.1"/>
</dbReference>
<evidence type="ECO:0000259" key="2">
    <source>
        <dbReference type="PROSITE" id="PS50011"/>
    </source>
</evidence>
<dbReference type="InterPro" id="IPR000719">
    <property type="entry name" value="Prot_kinase_dom"/>
</dbReference>
<dbReference type="InterPro" id="IPR015943">
    <property type="entry name" value="WD40/YVTN_repeat-like_dom_sf"/>
</dbReference>
<dbReference type="InterPro" id="IPR011009">
    <property type="entry name" value="Kinase-like_dom_sf"/>
</dbReference>
<name>A0A917XIV6_9ACTN</name>
<dbReference type="PANTHER" id="PTHR34512:SF30">
    <property type="entry name" value="OUTER MEMBRANE PROTEIN ASSEMBLY FACTOR BAMB"/>
    <property type="match status" value="1"/>
</dbReference>
<dbReference type="InterPro" id="IPR011047">
    <property type="entry name" value="Quinoprotein_ADH-like_sf"/>
</dbReference>
<keyword evidence="4" id="KW-1185">Reference proteome</keyword>
<dbReference type="EMBL" id="BMML01000016">
    <property type="protein sequence ID" value="GGN27077.1"/>
    <property type="molecule type" value="Genomic_DNA"/>
</dbReference>
<feature type="region of interest" description="Disordered" evidence="1">
    <location>
        <begin position="295"/>
        <end position="345"/>
    </location>
</feature>
<evidence type="ECO:0000256" key="1">
    <source>
        <dbReference type="SAM" id="MobiDB-lite"/>
    </source>
</evidence>
<dbReference type="InterPro" id="IPR002372">
    <property type="entry name" value="PQQ_rpt_dom"/>
</dbReference>
<dbReference type="SMART" id="SM00564">
    <property type="entry name" value="PQQ"/>
    <property type="match status" value="7"/>
</dbReference>
<dbReference type="PANTHER" id="PTHR34512">
    <property type="entry name" value="CELL SURFACE PROTEIN"/>
    <property type="match status" value="1"/>
</dbReference>
<dbReference type="GO" id="GO:0004672">
    <property type="term" value="F:protein kinase activity"/>
    <property type="evidence" value="ECO:0007669"/>
    <property type="project" value="InterPro"/>
</dbReference>
<dbReference type="CDD" id="cd14014">
    <property type="entry name" value="STKc_PknB_like"/>
    <property type="match status" value="1"/>
</dbReference>
<comment type="caution">
    <text evidence="3">The sequence shown here is derived from an EMBL/GenBank/DDBJ whole genome shotgun (WGS) entry which is preliminary data.</text>
</comment>
<organism evidence="3 4">
    <name type="scientific">Streptomyces fuscichromogenes</name>
    <dbReference type="NCBI Taxonomy" id="1324013"/>
    <lineage>
        <taxon>Bacteria</taxon>
        <taxon>Bacillati</taxon>
        <taxon>Actinomycetota</taxon>
        <taxon>Actinomycetes</taxon>
        <taxon>Kitasatosporales</taxon>
        <taxon>Streptomycetaceae</taxon>
        <taxon>Streptomyces</taxon>
    </lineage>
</organism>
<dbReference type="GO" id="GO:0005524">
    <property type="term" value="F:ATP binding"/>
    <property type="evidence" value="ECO:0007669"/>
    <property type="project" value="InterPro"/>
</dbReference>
<dbReference type="Pfam" id="PF00069">
    <property type="entry name" value="Pkinase"/>
    <property type="match status" value="1"/>
</dbReference>
<dbReference type="Gene3D" id="2.130.10.10">
    <property type="entry name" value="YVTN repeat-like/Quinoprotein amine dehydrogenase"/>
    <property type="match status" value="2"/>
</dbReference>
<dbReference type="SUPFAM" id="SSF50998">
    <property type="entry name" value="Quinoprotein alcohol dehydrogenase-like"/>
    <property type="match status" value="1"/>
</dbReference>
<proteinExistence type="predicted"/>
<sequence>MRPLGPGDPAEIGPFRTVGRLDGGGPARVYLARSHRGRAVVVKVPRPETLGSETVRRRLASGTGAASGVEHRFLAAVLQSDAFGEPPWVATAYTPGLTLAEVVRRFGPLPAHSVRALGAGLAEGLDAVHGAGITHGALTPANVLLAADGPRILDLGSSLSGTSRSTDEWTGFMAPEHIENGHMGPAADIFALGALLCYAVAGASPYGEGSAQVVLYRVVHADPDLDAVPEGLRQGVESCLDRDPARRPSAADAGAGLADVRDQDTFREWLPAAVALGMLCEAAEVLDRESEAAWRPARAHPAPPAGAVGTTHRTGPTVRPDTKPEARTGEAAAEEDVPQRPANPLRRLTRRQLLAAGGGVALAAGGAALGVRGVLRGPRPDHARWRYDAGSSVYGPLQVAADAGVVLFVDWNRSLHAVDMSTGARRWRRGPAHDAGDRPATARGLVLACMDGKLYAIDARNGDFAWSVPGIGNGEVTADARQAYVTTYESDELVAVDLDTRKVRYRRHAEEGFSRGATVCGDVLLVGIGGSAYCLESATGQVRWSQDAGSGTAAAPVAADGLVWLGTSIGDMFAFDLATGQVRHRTLMSGGTYGDGRSRVAVHRGIAVVGTTDSKVYGVDATSGRVRWSHLTEGDPEFGGVESSPAIAGDTVFIGSGGHYLDALDLTSGTLRWRFRTLKVVDSSPAVHRDLVFFGSYDHGVYAVNRRTGRG</sequence>
<dbReference type="InterPro" id="IPR018391">
    <property type="entry name" value="PQQ_b-propeller_rpt"/>
</dbReference>